<comment type="catalytic activity">
    <reaction evidence="6">
        <text>uridine(746) in 23S rRNA = pseudouridine(746) in 23S rRNA</text>
        <dbReference type="Rhea" id="RHEA:42548"/>
        <dbReference type="Rhea" id="RHEA-COMP:10109"/>
        <dbReference type="Rhea" id="RHEA-COMP:10110"/>
        <dbReference type="ChEBI" id="CHEBI:65314"/>
        <dbReference type="ChEBI" id="CHEBI:65315"/>
        <dbReference type="EC" id="5.4.99.29"/>
    </reaction>
</comment>
<evidence type="ECO:0000256" key="8">
    <source>
        <dbReference type="PIRSR" id="PIRSR606225-1"/>
    </source>
</evidence>
<dbReference type="PANTHER" id="PTHR21600:SF91">
    <property type="entry name" value="DUAL-SPECIFICITY RNA PSEUDOURIDINE SYNTHASE RLUA"/>
    <property type="match status" value="1"/>
</dbReference>
<dbReference type="InterPro" id="IPR020103">
    <property type="entry name" value="PsdUridine_synth_cat_dom_sf"/>
</dbReference>
<dbReference type="GO" id="GO:0160142">
    <property type="term" value="F:23S rRNA pseudouridine(746) synthase activity"/>
    <property type="evidence" value="ECO:0007669"/>
    <property type="project" value="UniProtKB-EC"/>
</dbReference>
<dbReference type="GO" id="GO:0000455">
    <property type="term" value="P:enzyme-directed rRNA pseudouridine synthesis"/>
    <property type="evidence" value="ECO:0007669"/>
    <property type="project" value="TreeGrafter"/>
</dbReference>
<evidence type="ECO:0000259" key="10">
    <source>
        <dbReference type="Pfam" id="PF00849"/>
    </source>
</evidence>
<sequence length="244" mass="27503">MIDVSSAVLHMGAMRYPKTDHAPSLTPPLVDYAPPMDPYLNVVHEDEHILVFDKPTGLLSVPGKAAEHQDCLEHRAVECYGDARIVHRLDMDTSGVMVLARTADALRNLGRQFQKRKTSKQYVARVWGQLKDDEGHVDLPLICDWPSRPKQMVCFERGKPAQTDWKVIGRDEKSTLVRLSPITGRSHQLRVHMLSLGHVILGDRFYAKDEALTASDRLCLHAEYLGLIHPATGEWMDFSSPISF</sequence>
<evidence type="ECO:0000256" key="9">
    <source>
        <dbReference type="RuleBase" id="RU362028"/>
    </source>
</evidence>
<protein>
    <recommendedName>
        <fullName evidence="9">Pseudouridine synthase</fullName>
        <ecNumber evidence="9">5.4.99.-</ecNumber>
    </recommendedName>
</protein>
<dbReference type="EC" id="5.4.99.-" evidence="9"/>
<dbReference type="EMBL" id="OBEL01000006">
    <property type="protein sequence ID" value="SNZ20999.1"/>
    <property type="molecule type" value="Genomic_DNA"/>
</dbReference>
<evidence type="ECO:0000313" key="11">
    <source>
        <dbReference type="EMBL" id="SNZ20999.1"/>
    </source>
</evidence>
<evidence type="ECO:0000256" key="2">
    <source>
        <dbReference type="ARBA" id="ARBA00022552"/>
    </source>
</evidence>
<comment type="catalytic activity">
    <reaction evidence="5">
        <text>uridine(32) in tRNA = pseudouridine(32) in tRNA</text>
        <dbReference type="Rhea" id="RHEA:42544"/>
        <dbReference type="Rhea" id="RHEA-COMP:10107"/>
        <dbReference type="Rhea" id="RHEA-COMP:10108"/>
        <dbReference type="ChEBI" id="CHEBI:65314"/>
        <dbReference type="ChEBI" id="CHEBI:65315"/>
        <dbReference type="EC" id="5.4.99.28"/>
    </reaction>
</comment>
<dbReference type="AlphaFoldDB" id="A0A285PH02"/>
<feature type="active site" evidence="8">
    <location>
        <position position="90"/>
    </location>
</feature>
<dbReference type="Gene3D" id="3.30.2350.10">
    <property type="entry name" value="Pseudouridine synthase"/>
    <property type="match status" value="1"/>
</dbReference>
<comment type="function">
    <text evidence="9">Responsible for synthesis of pseudouridine from uracil.</text>
</comment>
<evidence type="ECO:0000256" key="7">
    <source>
        <dbReference type="ARBA" id="ARBA00037305"/>
    </source>
</evidence>
<evidence type="ECO:0000256" key="1">
    <source>
        <dbReference type="ARBA" id="ARBA00010876"/>
    </source>
</evidence>
<accession>A0A285PH02</accession>
<dbReference type="GO" id="GO:0008033">
    <property type="term" value="P:tRNA processing"/>
    <property type="evidence" value="ECO:0007669"/>
    <property type="project" value="UniProtKB-KW"/>
</dbReference>
<evidence type="ECO:0000313" key="12">
    <source>
        <dbReference type="Proteomes" id="UP000219439"/>
    </source>
</evidence>
<keyword evidence="3" id="KW-0819">tRNA processing</keyword>
<feature type="domain" description="Pseudouridine synthase RsuA/RluA-like" evidence="10">
    <location>
        <begin position="48"/>
        <end position="194"/>
    </location>
</feature>
<dbReference type="FunFam" id="3.30.2350.10:FF:000005">
    <property type="entry name" value="Pseudouridine synthase"/>
    <property type="match status" value="1"/>
</dbReference>
<evidence type="ECO:0000256" key="3">
    <source>
        <dbReference type="ARBA" id="ARBA00022694"/>
    </source>
</evidence>
<evidence type="ECO:0000256" key="5">
    <source>
        <dbReference type="ARBA" id="ARBA00036184"/>
    </source>
</evidence>
<keyword evidence="12" id="KW-1185">Reference proteome</keyword>
<dbReference type="InterPro" id="IPR006145">
    <property type="entry name" value="PsdUridine_synth_RsuA/RluA"/>
</dbReference>
<dbReference type="InterPro" id="IPR006224">
    <property type="entry name" value="PsdUridine_synth_RluA-like_CS"/>
</dbReference>
<dbReference type="PANTHER" id="PTHR21600">
    <property type="entry name" value="MITOCHONDRIAL RNA PSEUDOURIDINE SYNTHASE"/>
    <property type="match status" value="1"/>
</dbReference>
<dbReference type="InterPro" id="IPR050188">
    <property type="entry name" value="RluA_PseudoU_synthase"/>
</dbReference>
<evidence type="ECO:0000256" key="4">
    <source>
        <dbReference type="ARBA" id="ARBA00023235"/>
    </source>
</evidence>
<dbReference type="GO" id="GO:0160151">
    <property type="term" value="F:tRNA pseudouridine(32) synthase activity"/>
    <property type="evidence" value="ECO:0007669"/>
    <property type="project" value="UniProtKB-EC"/>
</dbReference>
<gene>
    <name evidence="11" type="ORF">SAMN06265368_4113</name>
</gene>
<dbReference type="GO" id="GO:0003723">
    <property type="term" value="F:RNA binding"/>
    <property type="evidence" value="ECO:0007669"/>
    <property type="project" value="InterPro"/>
</dbReference>
<dbReference type="Pfam" id="PF00849">
    <property type="entry name" value="PseudoU_synth_2"/>
    <property type="match status" value="1"/>
</dbReference>
<reference evidence="11 12" key="1">
    <citation type="submission" date="2017-09" db="EMBL/GenBank/DDBJ databases">
        <authorList>
            <person name="Ehlers B."/>
            <person name="Leendertz F.H."/>
        </authorList>
    </citation>
    <scope>NUCLEOTIDE SEQUENCE [LARGE SCALE GENOMIC DNA]</scope>
    <source>
        <strain evidence="11 12">DSM 18289</strain>
    </source>
</reference>
<comment type="function">
    <text evidence="7">Dual specificity enzyme that catalyzes the synthesis of pseudouridine from uracil-746 in 23S ribosomal RNA and from uracil-32 in the anticodon stem and loop of transfer RNAs.</text>
</comment>
<dbReference type="PROSITE" id="PS01129">
    <property type="entry name" value="PSI_RLU"/>
    <property type="match status" value="1"/>
</dbReference>
<dbReference type="CDD" id="cd02869">
    <property type="entry name" value="PseudoU_synth_RluA_like"/>
    <property type="match status" value="1"/>
</dbReference>
<dbReference type="SUPFAM" id="SSF55120">
    <property type="entry name" value="Pseudouridine synthase"/>
    <property type="match status" value="1"/>
</dbReference>
<dbReference type="Proteomes" id="UP000219439">
    <property type="component" value="Unassembled WGS sequence"/>
</dbReference>
<dbReference type="NCBIfam" id="NF007543">
    <property type="entry name" value="PRK10158.1"/>
    <property type="match status" value="1"/>
</dbReference>
<proteinExistence type="inferred from homology"/>
<name>A0A285PH02_9HYPH</name>
<keyword evidence="2" id="KW-0698">rRNA processing</keyword>
<dbReference type="NCBIfam" id="TIGR00005">
    <property type="entry name" value="rluA_subfam"/>
    <property type="match status" value="1"/>
</dbReference>
<evidence type="ECO:0000256" key="6">
    <source>
        <dbReference type="ARBA" id="ARBA00036916"/>
    </source>
</evidence>
<organism evidence="11 12">
    <name type="scientific">Cohaesibacter gelatinilyticus</name>
    <dbReference type="NCBI Taxonomy" id="372072"/>
    <lineage>
        <taxon>Bacteria</taxon>
        <taxon>Pseudomonadati</taxon>
        <taxon>Pseudomonadota</taxon>
        <taxon>Alphaproteobacteria</taxon>
        <taxon>Hyphomicrobiales</taxon>
        <taxon>Cohaesibacteraceae</taxon>
    </lineage>
</organism>
<comment type="catalytic activity">
    <reaction evidence="9">
        <text>a uridine in RNA = a pseudouridine in RNA</text>
        <dbReference type="Rhea" id="RHEA:48348"/>
        <dbReference type="Rhea" id="RHEA-COMP:12068"/>
        <dbReference type="Rhea" id="RHEA-COMP:12069"/>
        <dbReference type="ChEBI" id="CHEBI:65314"/>
        <dbReference type="ChEBI" id="CHEBI:65315"/>
    </reaction>
</comment>
<comment type="similarity">
    <text evidence="1 9">Belongs to the pseudouridine synthase RluA family.</text>
</comment>
<keyword evidence="4 9" id="KW-0413">Isomerase</keyword>
<dbReference type="InterPro" id="IPR006225">
    <property type="entry name" value="PsdUridine_synth_RluC/D"/>
</dbReference>